<gene>
    <name evidence="3" type="ORF">GCM10017559_44080</name>
</gene>
<dbReference type="Proteomes" id="UP001499930">
    <property type="component" value="Unassembled WGS sequence"/>
</dbReference>
<keyword evidence="4" id="KW-1185">Reference proteome</keyword>
<evidence type="ECO:0000313" key="3">
    <source>
        <dbReference type="EMBL" id="GAA3015686.1"/>
    </source>
</evidence>
<comment type="caution">
    <text evidence="3">The sequence shown here is derived from an EMBL/GenBank/DDBJ whole genome shotgun (WGS) entry which is preliminary data.</text>
</comment>
<dbReference type="EMBL" id="BAAAWD010000012">
    <property type="protein sequence ID" value="GAA3015686.1"/>
    <property type="molecule type" value="Genomic_DNA"/>
</dbReference>
<feature type="region of interest" description="Disordered" evidence="1">
    <location>
        <begin position="64"/>
        <end position="87"/>
    </location>
</feature>
<name>A0ABN3YB26_9ACTN</name>
<evidence type="ECO:0000313" key="4">
    <source>
        <dbReference type="Proteomes" id="UP001499930"/>
    </source>
</evidence>
<dbReference type="RefSeq" id="WP_344898332.1">
    <property type="nucleotide sequence ID" value="NZ_BAAAWD010000012.1"/>
</dbReference>
<dbReference type="PANTHER" id="PTHR40078:SF1">
    <property type="entry name" value="INTEGRAL MEMBRANE PROTEIN"/>
    <property type="match status" value="1"/>
</dbReference>
<evidence type="ECO:0008006" key="5">
    <source>
        <dbReference type="Google" id="ProtNLM"/>
    </source>
</evidence>
<accession>A0ABN3YB26</accession>
<reference evidence="3 4" key="1">
    <citation type="journal article" date="2019" name="Int. J. Syst. Evol. Microbiol.">
        <title>The Global Catalogue of Microorganisms (GCM) 10K type strain sequencing project: providing services to taxonomists for standard genome sequencing and annotation.</title>
        <authorList>
            <consortium name="The Broad Institute Genomics Platform"/>
            <consortium name="The Broad Institute Genome Sequencing Center for Infectious Disease"/>
            <person name="Wu L."/>
            <person name="Ma J."/>
        </authorList>
    </citation>
    <scope>NUCLEOTIDE SEQUENCE [LARGE SCALE GENOMIC DNA]</scope>
    <source>
        <strain evidence="3 4">JCM 3106</strain>
    </source>
</reference>
<keyword evidence="2" id="KW-0812">Transmembrane</keyword>
<sequence length="87" mass="8846">MTGMSAVTGRSVRLVRTLIELTVLAAGWLLGGKVGAGTVLYALAVGPVTQFFLPRFAYRFGGDRPAPPPAAHRGGGGVTPRADAPAG</sequence>
<feature type="transmembrane region" description="Helical" evidence="2">
    <location>
        <begin position="21"/>
        <end position="44"/>
    </location>
</feature>
<proteinExistence type="predicted"/>
<protein>
    <recommendedName>
        <fullName evidence="5">DUF2061 domain-containing protein</fullName>
    </recommendedName>
</protein>
<dbReference type="InterPro" id="IPR038750">
    <property type="entry name" value="YczE/YyaS-like"/>
</dbReference>
<keyword evidence="2" id="KW-0472">Membrane</keyword>
<evidence type="ECO:0000256" key="1">
    <source>
        <dbReference type="SAM" id="MobiDB-lite"/>
    </source>
</evidence>
<dbReference type="PANTHER" id="PTHR40078">
    <property type="entry name" value="INTEGRAL MEMBRANE PROTEIN-RELATED"/>
    <property type="match status" value="1"/>
</dbReference>
<keyword evidence="2" id="KW-1133">Transmembrane helix</keyword>
<organism evidence="3 4">
    <name type="scientific">Streptosporangium longisporum</name>
    <dbReference type="NCBI Taxonomy" id="46187"/>
    <lineage>
        <taxon>Bacteria</taxon>
        <taxon>Bacillati</taxon>
        <taxon>Actinomycetota</taxon>
        <taxon>Actinomycetes</taxon>
        <taxon>Streptosporangiales</taxon>
        <taxon>Streptosporangiaceae</taxon>
        <taxon>Streptosporangium</taxon>
    </lineage>
</organism>
<evidence type="ECO:0000256" key="2">
    <source>
        <dbReference type="SAM" id="Phobius"/>
    </source>
</evidence>